<protein>
    <submittedName>
        <fullName evidence="3">Putative D,D-dipeptide-binding periplasmic protein DdpA</fullName>
    </submittedName>
</protein>
<evidence type="ECO:0000256" key="1">
    <source>
        <dbReference type="SAM" id="SignalP"/>
    </source>
</evidence>
<evidence type="ECO:0000313" key="4">
    <source>
        <dbReference type="Proteomes" id="UP000219336"/>
    </source>
</evidence>
<feature type="domain" description="Solute-binding protein family 5" evidence="2">
    <location>
        <begin position="72"/>
        <end position="426"/>
    </location>
</feature>
<dbReference type="SUPFAM" id="SSF53850">
    <property type="entry name" value="Periplasmic binding protein-like II"/>
    <property type="match status" value="1"/>
</dbReference>
<dbReference type="RefSeq" id="WP_096992851.1">
    <property type="nucleotide sequence ID" value="NZ_JBHSII010000001.1"/>
</dbReference>
<evidence type="ECO:0000259" key="2">
    <source>
        <dbReference type="Pfam" id="PF00496"/>
    </source>
</evidence>
<dbReference type="EMBL" id="OANU01000010">
    <property type="protein sequence ID" value="SNX47593.1"/>
    <property type="molecule type" value="Genomic_DNA"/>
</dbReference>
<dbReference type="GO" id="GO:0015833">
    <property type="term" value="P:peptide transport"/>
    <property type="evidence" value="ECO:0007669"/>
    <property type="project" value="TreeGrafter"/>
</dbReference>
<dbReference type="PIRSF" id="PIRSF002741">
    <property type="entry name" value="MppA"/>
    <property type="match status" value="1"/>
</dbReference>
<dbReference type="Proteomes" id="UP000219336">
    <property type="component" value="Unassembled WGS sequence"/>
</dbReference>
<accession>A0A240EH43</accession>
<dbReference type="InterPro" id="IPR000914">
    <property type="entry name" value="SBP_5_dom"/>
</dbReference>
<name>A0A240EH43_9VIBR</name>
<reference evidence="4" key="1">
    <citation type="submission" date="2016-06" db="EMBL/GenBank/DDBJ databases">
        <authorList>
            <person name="Rodrigo-Torres L."/>
            <person name="Arahal R.D."/>
            <person name="Lucena T."/>
        </authorList>
    </citation>
    <scope>NUCLEOTIDE SEQUENCE [LARGE SCALE GENOMIC DNA]</scope>
    <source>
        <strain evidence="4">CECT8203</strain>
    </source>
</reference>
<keyword evidence="4" id="KW-1185">Reference proteome</keyword>
<dbReference type="Gene3D" id="3.40.190.10">
    <property type="entry name" value="Periplasmic binding protein-like II"/>
    <property type="match status" value="1"/>
</dbReference>
<dbReference type="Pfam" id="PF00496">
    <property type="entry name" value="SBP_bac_5"/>
    <property type="match status" value="1"/>
</dbReference>
<dbReference type="AlphaFoldDB" id="A0A240EH43"/>
<dbReference type="InterPro" id="IPR030678">
    <property type="entry name" value="Peptide/Ni-bd"/>
</dbReference>
<dbReference type="InterPro" id="IPR039424">
    <property type="entry name" value="SBP_5"/>
</dbReference>
<gene>
    <name evidence="3" type="primary">ddpA</name>
    <name evidence="3" type="ORF">VTH8203_01208</name>
</gene>
<dbReference type="PANTHER" id="PTHR30290">
    <property type="entry name" value="PERIPLASMIC BINDING COMPONENT OF ABC TRANSPORTER"/>
    <property type="match status" value="1"/>
</dbReference>
<dbReference type="Gene3D" id="3.10.105.10">
    <property type="entry name" value="Dipeptide-binding Protein, Domain 3"/>
    <property type="match status" value="1"/>
</dbReference>
<feature type="signal peptide" evidence="1">
    <location>
        <begin position="1"/>
        <end position="23"/>
    </location>
</feature>
<proteinExistence type="predicted"/>
<sequence>MLLRKHKLTAVALLTLATGFTHASALNTATFATYTDIKDWDPAIAFSTEVIMLSNVYEPLVWYNPPSSKETFSPALAKSWNVSEDGLTWTFQLREGVQFHDGTPFNSQAAKSSIERTVSMKKGAYYIWPKMEISTPDANTLVIKTEKPSPIDLIASSQYGAYIYSPAAADKGTEWFNQGNAAGTGPYQVTQWEKGQQVILEQNEQYWGGWQDEQLDRVVLKYVSNPATQVQMIKAGDADFISLPSADLVESLAKHPDVKVIDTPSWKNSQFLINTQKYPTDNLEFRKALLHAWDYQSVVDYIYAGGATIPSGIVPGTMWGAIEGQESPPFDLKQAKALLEQSGIPKKDWVLDAAYINSSEAYKNALLMYQENLRQIGVTLNLKPGPWGKIWNDAKNLKTAPNLQSMTWWPTYATPSDWLIGLFKTEESPSFNLSHYSNANYDSLVDKGVAAEPTNKAQASSYYQQAQQVLIDDAVAIFYADLKGRIIHHKEIEGVTPNPAYAATFFYQLSK</sequence>
<organism evidence="3 4">
    <name type="scientific">Vibrio thalassae</name>
    <dbReference type="NCBI Taxonomy" id="1243014"/>
    <lineage>
        <taxon>Bacteria</taxon>
        <taxon>Pseudomonadati</taxon>
        <taxon>Pseudomonadota</taxon>
        <taxon>Gammaproteobacteria</taxon>
        <taxon>Vibrionales</taxon>
        <taxon>Vibrionaceae</taxon>
        <taxon>Vibrio</taxon>
    </lineage>
</organism>
<dbReference type="OrthoDB" id="9801912at2"/>
<dbReference type="Gene3D" id="3.90.76.10">
    <property type="entry name" value="Dipeptide-binding Protein, Domain 1"/>
    <property type="match status" value="1"/>
</dbReference>
<dbReference type="CDD" id="cd08512">
    <property type="entry name" value="PBP2_NikA_DppA_OppA_like_7"/>
    <property type="match status" value="1"/>
</dbReference>
<dbReference type="GO" id="GO:0043190">
    <property type="term" value="C:ATP-binding cassette (ABC) transporter complex"/>
    <property type="evidence" value="ECO:0007669"/>
    <property type="project" value="InterPro"/>
</dbReference>
<feature type="chain" id="PRO_5012105237" evidence="1">
    <location>
        <begin position="24"/>
        <end position="511"/>
    </location>
</feature>
<dbReference type="GO" id="GO:1904680">
    <property type="term" value="F:peptide transmembrane transporter activity"/>
    <property type="evidence" value="ECO:0007669"/>
    <property type="project" value="TreeGrafter"/>
</dbReference>
<evidence type="ECO:0000313" key="3">
    <source>
        <dbReference type="EMBL" id="SNX47593.1"/>
    </source>
</evidence>
<dbReference type="GO" id="GO:0030288">
    <property type="term" value="C:outer membrane-bounded periplasmic space"/>
    <property type="evidence" value="ECO:0007669"/>
    <property type="project" value="UniProtKB-ARBA"/>
</dbReference>
<keyword evidence="1" id="KW-0732">Signal</keyword>